<dbReference type="EMBL" id="JBJHZY010000001">
    <property type="protein sequence ID" value="MFL0266850.1"/>
    <property type="molecule type" value="Genomic_DNA"/>
</dbReference>
<name>A0ABW8TMD0_9CLOT</name>
<organism evidence="1 2">
    <name type="scientific">Candidatus Clostridium radicumherbarum</name>
    <dbReference type="NCBI Taxonomy" id="3381662"/>
    <lineage>
        <taxon>Bacteria</taxon>
        <taxon>Bacillati</taxon>
        <taxon>Bacillota</taxon>
        <taxon>Clostridia</taxon>
        <taxon>Eubacteriales</taxon>
        <taxon>Clostridiaceae</taxon>
        <taxon>Clostridium</taxon>
    </lineage>
</organism>
<dbReference type="InterPro" id="IPR023214">
    <property type="entry name" value="HAD_sf"/>
</dbReference>
<dbReference type="Gene3D" id="3.40.50.1000">
    <property type="entry name" value="HAD superfamily/HAD-like"/>
    <property type="match status" value="1"/>
</dbReference>
<dbReference type="SFLD" id="SFLDG01129">
    <property type="entry name" value="C1.5:_HAD__Beta-PGM__Phosphata"/>
    <property type="match status" value="1"/>
</dbReference>
<dbReference type="SUPFAM" id="SSF56784">
    <property type="entry name" value="HAD-like"/>
    <property type="match status" value="1"/>
</dbReference>
<dbReference type="NCBIfam" id="TIGR01549">
    <property type="entry name" value="HAD-SF-IA-v1"/>
    <property type="match status" value="1"/>
</dbReference>
<dbReference type="PANTHER" id="PTHR18901:SF38">
    <property type="entry name" value="PSEUDOURIDINE-5'-PHOSPHATASE"/>
    <property type="match status" value="1"/>
</dbReference>
<keyword evidence="2" id="KW-1185">Reference proteome</keyword>
<accession>A0ABW8TMD0</accession>
<dbReference type="InterPro" id="IPR036412">
    <property type="entry name" value="HAD-like_sf"/>
</dbReference>
<proteinExistence type="predicted"/>
<protein>
    <submittedName>
        <fullName evidence="1">HAD family hydrolase</fullName>
    </submittedName>
</protein>
<dbReference type="SFLD" id="SFLDG01135">
    <property type="entry name" value="C1.5.6:_HAD__Beta-PGM__Phospha"/>
    <property type="match status" value="1"/>
</dbReference>
<gene>
    <name evidence="1" type="ORF">ACJDUH_01955</name>
</gene>
<dbReference type="PRINTS" id="PR00413">
    <property type="entry name" value="HADHALOGNASE"/>
</dbReference>
<dbReference type="InterPro" id="IPR023198">
    <property type="entry name" value="PGP-like_dom2"/>
</dbReference>
<dbReference type="InterPro" id="IPR041492">
    <property type="entry name" value="HAD_2"/>
</dbReference>
<dbReference type="PANTHER" id="PTHR18901">
    <property type="entry name" value="2-DEOXYGLUCOSE-6-PHOSPHATE PHOSPHATASE 2"/>
    <property type="match status" value="1"/>
</dbReference>
<sequence length="220" mass="25245">MKKIEGIIFDMDGILLDTERIGYECYRKIFKKYGYDMNKEDYCLLIGRSRRNISEILIKKYGQDLQLTNIYSEKDIEMNEFICRNGPTVKPGVYELLDFLIEKEYKIAVATSTSRERAVDLLERTNIRDKLNAIVCGDEVKNSKPDPEIFLKAAEKLNVETNRCIVLEDSPVGIEAAHCGGIMSIMIPDLKEPDDKVKKLAYKICGNLLEVREFLKNSNS</sequence>
<dbReference type="InterPro" id="IPR006439">
    <property type="entry name" value="HAD-SF_hydro_IA"/>
</dbReference>
<dbReference type="Gene3D" id="1.10.150.240">
    <property type="entry name" value="Putative phosphatase, domain 2"/>
    <property type="match status" value="1"/>
</dbReference>
<evidence type="ECO:0000313" key="2">
    <source>
        <dbReference type="Proteomes" id="UP001623661"/>
    </source>
</evidence>
<dbReference type="CDD" id="cd07505">
    <property type="entry name" value="HAD_BPGM-like"/>
    <property type="match status" value="1"/>
</dbReference>
<reference evidence="1 2" key="1">
    <citation type="submission" date="2024-11" db="EMBL/GenBank/DDBJ databases">
        <authorList>
            <person name="Heng Y.C."/>
            <person name="Lim A.C.H."/>
            <person name="Lee J.K.Y."/>
            <person name="Kittelmann S."/>
        </authorList>
    </citation>
    <scope>NUCLEOTIDE SEQUENCE [LARGE SCALE GENOMIC DNA]</scope>
    <source>
        <strain evidence="1 2">WILCCON 0202</strain>
    </source>
</reference>
<dbReference type="Pfam" id="PF13419">
    <property type="entry name" value="HAD_2"/>
    <property type="match status" value="1"/>
</dbReference>
<comment type="caution">
    <text evidence="1">The sequence shown here is derived from an EMBL/GenBank/DDBJ whole genome shotgun (WGS) entry which is preliminary data.</text>
</comment>
<keyword evidence="1" id="KW-0378">Hydrolase</keyword>
<dbReference type="Proteomes" id="UP001623661">
    <property type="component" value="Unassembled WGS sequence"/>
</dbReference>
<dbReference type="NCBIfam" id="TIGR01509">
    <property type="entry name" value="HAD-SF-IA-v3"/>
    <property type="match status" value="1"/>
</dbReference>
<dbReference type="SFLD" id="SFLDS00003">
    <property type="entry name" value="Haloacid_Dehalogenase"/>
    <property type="match status" value="1"/>
</dbReference>
<dbReference type="RefSeq" id="WP_406763471.1">
    <property type="nucleotide sequence ID" value="NZ_JBJHZY010000001.1"/>
</dbReference>
<evidence type="ECO:0000313" key="1">
    <source>
        <dbReference type="EMBL" id="MFL0266850.1"/>
    </source>
</evidence>
<dbReference type="GO" id="GO:0016787">
    <property type="term" value="F:hydrolase activity"/>
    <property type="evidence" value="ECO:0007669"/>
    <property type="project" value="UniProtKB-KW"/>
</dbReference>